<keyword evidence="2" id="KW-0732">Signal</keyword>
<reference evidence="4" key="2">
    <citation type="submission" date="2015-01" db="EMBL/GenBank/DDBJ databases">
        <title>Evolutionary Origins and Diversification of the Mycorrhizal Mutualists.</title>
        <authorList>
            <consortium name="DOE Joint Genome Institute"/>
            <consortium name="Mycorrhizal Genomics Consortium"/>
            <person name="Kohler A."/>
            <person name="Kuo A."/>
            <person name="Nagy L.G."/>
            <person name="Floudas D."/>
            <person name="Copeland A."/>
            <person name="Barry K.W."/>
            <person name="Cichocki N."/>
            <person name="Veneault-Fourrey C."/>
            <person name="LaButti K."/>
            <person name="Lindquist E.A."/>
            <person name="Lipzen A."/>
            <person name="Lundell T."/>
            <person name="Morin E."/>
            <person name="Murat C."/>
            <person name="Riley R."/>
            <person name="Ohm R."/>
            <person name="Sun H."/>
            <person name="Tunlid A."/>
            <person name="Henrissat B."/>
            <person name="Grigoriev I.V."/>
            <person name="Hibbett D.S."/>
            <person name="Martin F."/>
        </authorList>
    </citation>
    <scope>NUCLEOTIDE SEQUENCE [LARGE SCALE GENOMIC DNA]</scope>
    <source>
        <strain evidence="4">LaAM-08-1</strain>
    </source>
</reference>
<feature type="compositionally biased region" description="Pro residues" evidence="1">
    <location>
        <begin position="286"/>
        <end position="296"/>
    </location>
</feature>
<feature type="compositionally biased region" description="Basic and acidic residues" evidence="1">
    <location>
        <begin position="380"/>
        <end position="393"/>
    </location>
</feature>
<accession>A0A0C9XCX6</accession>
<dbReference type="HOGENOM" id="CLU_657332_0_0_1"/>
<feature type="compositionally biased region" description="Basic and acidic residues" evidence="1">
    <location>
        <begin position="153"/>
        <end position="166"/>
    </location>
</feature>
<feature type="signal peptide" evidence="2">
    <location>
        <begin position="1"/>
        <end position="22"/>
    </location>
</feature>
<dbReference type="EMBL" id="KN838751">
    <property type="protein sequence ID" value="KIJ95581.1"/>
    <property type="molecule type" value="Genomic_DNA"/>
</dbReference>
<feature type="compositionally biased region" description="Pro residues" evidence="1">
    <location>
        <begin position="79"/>
        <end position="91"/>
    </location>
</feature>
<evidence type="ECO:0000313" key="4">
    <source>
        <dbReference type="Proteomes" id="UP000054477"/>
    </source>
</evidence>
<dbReference type="OrthoDB" id="3123081at2759"/>
<organism evidence="3 4">
    <name type="scientific">Laccaria amethystina LaAM-08-1</name>
    <dbReference type="NCBI Taxonomy" id="1095629"/>
    <lineage>
        <taxon>Eukaryota</taxon>
        <taxon>Fungi</taxon>
        <taxon>Dikarya</taxon>
        <taxon>Basidiomycota</taxon>
        <taxon>Agaricomycotina</taxon>
        <taxon>Agaricomycetes</taxon>
        <taxon>Agaricomycetidae</taxon>
        <taxon>Agaricales</taxon>
        <taxon>Agaricineae</taxon>
        <taxon>Hydnangiaceae</taxon>
        <taxon>Laccaria</taxon>
    </lineage>
</organism>
<feature type="region of interest" description="Disordered" evidence="1">
    <location>
        <begin position="27"/>
        <end position="418"/>
    </location>
</feature>
<reference evidence="3 4" key="1">
    <citation type="submission" date="2014-04" db="EMBL/GenBank/DDBJ databases">
        <authorList>
            <consortium name="DOE Joint Genome Institute"/>
            <person name="Kuo A."/>
            <person name="Kohler A."/>
            <person name="Nagy L.G."/>
            <person name="Floudas D."/>
            <person name="Copeland A."/>
            <person name="Barry K.W."/>
            <person name="Cichocki N."/>
            <person name="Veneault-Fourrey C."/>
            <person name="LaButti K."/>
            <person name="Lindquist E.A."/>
            <person name="Lipzen A."/>
            <person name="Lundell T."/>
            <person name="Morin E."/>
            <person name="Murat C."/>
            <person name="Sun H."/>
            <person name="Tunlid A."/>
            <person name="Henrissat B."/>
            <person name="Grigoriev I.V."/>
            <person name="Hibbett D.S."/>
            <person name="Martin F."/>
            <person name="Nordberg H.P."/>
            <person name="Cantor M.N."/>
            <person name="Hua S.X."/>
        </authorList>
    </citation>
    <scope>NUCLEOTIDE SEQUENCE [LARGE SCALE GENOMIC DNA]</scope>
    <source>
        <strain evidence="3 4">LaAM-08-1</strain>
    </source>
</reference>
<feature type="compositionally biased region" description="Pro residues" evidence="1">
    <location>
        <begin position="396"/>
        <end position="409"/>
    </location>
</feature>
<keyword evidence="4" id="KW-1185">Reference proteome</keyword>
<protein>
    <submittedName>
        <fullName evidence="3">Uncharacterized protein</fullName>
    </submittedName>
</protein>
<feature type="compositionally biased region" description="Pro residues" evidence="1">
    <location>
        <begin position="339"/>
        <end position="353"/>
    </location>
</feature>
<sequence>MAISRFYTLIAFALCAAQLANAGIIPRDVAKPPDGPVNPTTPYSPDNVHQAHPAALPAKPLDGAPPPQNDPTYPAVSSLPPPLPSNPPKDGLPPKEGKEQTFPPKQVDDGSKPPPTQARRDDAPIKPKDPDGKAPEFPPKQVDDGSKPPPTHARRDDAPVKPEDPVKLPAQPPISLPPPLPSNLPPKDGKAPEFPPKQVDDGSKPSPTHARRDDAPVKPNDPVKVPAQPPISLPPPLPSNLPPKDGKAPGFPPKQVDDGSTPPPTHARRDDAPVKPNDPIKAQPPISLPPPLPSNLPPKDGKAPEFPPKQVDDGSKPPPTHARRDDAPVKPNDPVKVPAQPPTSLPPPLPSNLPPKDGKAPEFPPKQVDDSSKAPPPTHARRDDVPVKPKDGAKAPPLPSNPPYPPYGPRPKQFSKDD</sequence>
<gene>
    <name evidence="3" type="ORF">K443DRAFT_682933</name>
</gene>
<name>A0A0C9XCX6_9AGAR</name>
<feature type="compositionally biased region" description="Pro residues" evidence="1">
    <location>
        <begin position="227"/>
        <end position="241"/>
    </location>
</feature>
<feature type="chain" id="PRO_5002205803" evidence="2">
    <location>
        <begin position="23"/>
        <end position="418"/>
    </location>
</feature>
<dbReference type="Proteomes" id="UP000054477">
    <property type="component" value="Unassembled WGS sequence"/>
</dbReference>
<dbReference type="AlphaFoldDB" id="A0A0C9XCX6"/>
<feature type="compositionally biased region" description="Basic and acidic residues" evidence="1">
    <location>
        <begin position="118"/>
        <end position="134"/>
    </location>
</feature>
<dbReference type="STRING" id="1095629.A0A0C9XCX6"/>
<evidence type="ECO:0000256" key="2">
    <source>
        <dbReference type="SAM" id="SignalP"/>
    </source>
</evidence>
<proteinExistence type="predicted"/>
<feature type="compositionally biased region" description="Pro residues" evidence="1">
    <location>
        <begin position="170"/>
        <end position="184"/>
    </location>
</feature>
<evidence type="ECO:0000256" key="1">
    <source>
        <dbReference type="SAM" id="MobiDB-lite"/>
    </source>
</evidence>
<evidence type="ECO:0000313" key="3">
    <source>
        <dbReference type="EMBL" id="KIJ95581.1"/>
    </source>
</evidence>